<dbReference type="InterPro" id="IPR036097">
    <property type="entry name" value="HisK_dim/P_sf"/>
</dbReference>
<dbReference type="InterPro" id="IPR001610">
    <property type="entry name" value="PAC"/>
</dbReference>
<dbReference type="SUPFAM" id="SSF52172">
    <property type="entry name" value="CheY-like"/>
    <property type="match status" value="1"/>
</dbReference>
<dbReference type="InterPro" id="IPR011006">
    <property type="entry name" value="CheY-like_superfamily"/>
</dbReference>
<keyword evidence="7" id="KW-0067">ATP-binding</keyword>
<dbReference type="PANTHER" id="PTHR43065">
    <property type="entry name" value="SENSOR HISTIDINE KINASE"/>
    <property type="match status" value="1"/>
</dbReference>
<dbReference type="EMBL" id="JAPDOB010000001">
    <property type="protein sequence ID" value="MCW3796737.1"/>
    <property type="molecule type" value="Genomic_DNA"/>
</dbReference>
<dbReference type="SUPFAM" id="SSF55785">
    <property type="entry name" value="PYP-like sensor domain (PAS domain)"/>
    <property type="match status" value="4"/>
</dbReference>
<dbReference type="InterPro" id="IPR003594">
    <property type="entry name" value="HATPase_dom"/>
</dbReference>
<name>A0ABT3JCE8_9SPHN</name>
<keyword evidence="5" id="KW-0547">Nucleotide-binding</keyword>
<keyword evidence="15" id="KW-1185">Reference proteome</keyword>
<reference evidence="14 15" key="1">
    <citation type="submission" date="2022-10" db="EMBL/GenBank/DDBJ databases">
        <title>Sphingomonas sp.</title>
        <authorList>
            <person name="Jin C."/>
        </authorList>
    </citation>
    <scope>NUCLEOTIDE SEQUENCE [LARGE SCALE GENOMIC DNA]</scope>
    <source>
        <strain evidence="14 15">BN140010</strain>
    </source>
</reference>
<dbReference type="Pfam" id="PF02518">
    <property type="entry name" value="HATPase_c"/>
    <property type="match status" value="1"/>
</dbReference>
<evidence type="ECO:0000259" key="13">
    <source>
        <dbReference type="PROSITE" id="PS50113"/>
    </source>
</evidence>
<dbReference type="InterPro" id="IPR013767">
    <property type="entry name" value="PAS_fold"/>
</dbReference>
<evidence type="ECO:0000256" key="8">
    <source>
        <dbReference type="ARBA" id="ARBA00023012"/>
    </source>
</evidence>
<feature type="domain" description="PAS" evidence="12">
    <location>
        <begin position="385"/>
        <end position="439"/>
    </location>
</feature>
<dbReference type="PROSITE" id="PS50110">
    <property type="entry name" value="RESPONSE_REGULATORY"/>
    <property type="match status" value="1"/>
</dbReference>
<feature type="domain" description="Histidine kinase" evidence="10">
    <location>
        <begin position="529"/>
        <end position="741"/>
    </location>
</feature>
<evidence type="ECO:0000256" key="3">
    <source>
        <dbReference type="ARBA" id="ARBA00022553"/>
    </source>
</evidence>
<dbReference type="SMART" id="SM00387">
    <property type="entry name" value="HATPase_c"/>
    <property type="match status" value="1"/>
</dbReference>
<dbReference type="Pfam" id="PF00512">
    <property type="entry name" value="HisKA"/>
    <property type="match status" value="1"/>
</dbReference>
<keyword evidence="3 9" id="KW-0597">Phosphoprotein</keyword>
<dbReference type="PROSITE" id="PS50112">
    <property type="entry name" value="PAS"/>
    <property type="match status" value="4"/>
</dbReference>
<dbReference type="InterPro" id="IPR001789">
    <property type="entry name" value="Sig_transdc_resp-reg_receiver"/>
</dbReference>
<evidence type="ECO:0000256" key="1">
    <source>
        <dbReference type="ARBA" id="ARBA00000085"/>
    </source>
</evidence>
<evidence type="ECO:0000259" key="10">
    <source>
        <dbReference type="PROSITE" id="PS50109"/>
    </source>
</evidence>
<comment type="catalytic activity">
    <reaction evidence="1">
        <text>ATP + protein L-histidine = ADP + protein N-phospho-L-histidine.</text>
        <dbReference type="EC" id="2.7.13.3"/>
    </reaction>
</comment>
<feature type="domain" description="PAS" evidence="12">
    <location>
        <begin position="260"/>
        <end position="330"/>
    </location>
</feature>
<dbReference type="PRINTS" id="PR00344">
    <property type="entry name" value="BCTRLSENSOR"/>
</dbReference>
<dbReference type="SMART" id="SM00388">
    <property type="entry name" value="HisKA"/>
    <property type="match status" value="1"/>
</dbReference>
<dbReference type="SMART" id="SM00448">
    <property type="entry name" value="REC"/>
    <property type="match status" value="1"/>
</dbReference>
<dbReference type="PANTHER" id="PTHR43065:SF10">
    <property type="entry name" value="PEROXIDE STRESS-ACTIVATED HISTIDINE KINASE MAK3"/>
    <property type="match status" value="1"/>
</dbReference>
<dbReference type="Pfam" id="PF08448">
    <property type="entry name" value="PAS_4"/>
    <property type="match status" value="3"/>
</dbReference>
<dbReference type="CDD" id="cd00130">
    <property type="entry name" value="PAS"/>
    <property type="match status" value="4"/>
</dbReference>
<feature type="modified residue" description="4-aspartylphosphate" evidence="9">
    <location>
        <position position="809"/>
    </location>
</feature>
<evidence type="ECO:0000256" key="6">
    <source>
        <dbReference type="ARBA" id="ARBA00022777"/>
    </source>
</evidence>
<dbReference type="Gene3D" id="1.10.287.130">
    <property type="match status" value="1"/>
</dbReference>
<protein>
    <recommendedName>
        <fullName evidence="2">histidine kinase</fullName>
        <ecNumber evidence="2">2.7.13.3</ecNumber>
    </recommendedName>
</protein>
<dbReference type="CDD" id="cd00082">
    <property type="entry name" value="HisKA"/>
    <property type="match status" value="1"/>
</dbReference>
<organism evidence="14 15">
    <name type="scientific">Sphingomonas arvum</name>
    <dbReference type="NCBI Taxonomy" id="2992113"/>
    <lineage>
        <taxon>Bacteria</taxon>
        <taxon>Pseudomonadati</taxon>
        <taxon>Pseudomonadota</taxon>
        <taxon>Alphaproteobacteria</taxon>
        <taxon>Sphingomonadales</taxon>
        <taxon>Sphingomonadaceae</taxon>
        <taxon>Sphingomonas</taxon>
    </lineage>
</organism>
<evidence type="ECO:0000256" key="5">
    <source>
        <dbReference type="ARBA" id="ARBA00022741"/>
    </source>
</evidence>
<dbReference type="InterPro" id="IPR004358">
    <property type="entry name" value="Sig_transdc_His_kin-like_C"/>
</dbReference>
<dbReference type="RefSeq" id="WP_264880655.1">
    <property type="nucleotide sequence ID" value="NZ_JAPDOB010000001.1"/>
</dbReference>
<dbReference type="InterPro" id="IPR013656">
    <property type="entry name" value="PAS_4"/>
</dbReference>
<dbReference type="PROSITE" id="PS50113">
    <property type="entry name" value="PAC"/>
    <property type="match status" value="2"/>
</dbReference>
<dbReference type="SMART" id="SM00086">
    <property type="entry name" value="PAC"/>
    <property type="match status" value="3"/>
</dbReference>
<feature type="domain" description="Response regulatory" evidence="11">
    <location>
        <begin position="760"/>
        <end position="876"/>
    </location>
</feature>
<evidence type="ECO:0000313" key="14">
    <source>
        <dbReference type="EMBL" id="MCW3796737.1"/>
    </source>
</evidence>
<feature type="domain" description="PAS" evidence="12">
    <location>
        <begin position="5"/>
        <end position="76"/>
    </location>
</feature>
<sequence length="881" mass="96020">MAEDTEAMLASVFAASLDCIVVIDEQGIVLEFNPAAEAAFGYSREEALGSPIAELIVPPHHRHAHDSGLARYVGGGEPRVVGKRVNVQAMRSDGSIFPAELALTEARTPSGKRIFTASVRDLTEQRETEDSLRESEARLEAFFKHAPAAMYLKSTDGRYERVNDYTGTMMGQPASVLIGGDARNVVRADEADEVTELDRQVLETGQPLVTEQTFHIRDRVTHVVSTRFPIRDLHGEITHIGVVLIDVTDRVEAERKLRDSEAKLTGFLDHAPAAMYLKDEDGRFVLVNRFLADRFETTPEALIGLRPMDLIDPAAAEELARTDRLIRETGEPQIRESEFKTSIGLRSGLSIRFPVKDEDGAHRYIGGVILDTTDRIAAERRLRASEARLAAFMQHAPLTMFLKDAEGRYLLVNQQAATNLGLSIDQIIGKTAEEVAPPEVAIAGSALERDVLAAGIPRTDEQVFDLAVGRVYGLNTRFPVPDETGALTQIGGVYVDITAQKVAEEALIRSREALVQSEKLTALGSLLAGVSHELNNPLAVVVGEAILLEEDAEDTPFAASARRIRKSADRCSRIVQTFLAMARQRPPERVRLDVESVARAAVELTHYGMRSNGIRVSTEFEAGLPPVAADNDQLHQVLVNLLINAQQALQEVDKVREIRVSTHYNPEKERVCIKVADNGPGIPPDIARRIFEPFFTTKPQGAGTGIGLSFSHGVIEAHGGNLLLENSEEGATFLIELPVNAAPEATAPPPVTKTPARVGKAMVVDDEPELADSLARFLEREGYGCTVVNSGREAIELATAQEFDIILSDLRMPDVDGPTLLKWLAANRPRMASRLGYVTGDTLGPAAVRFLGDAGRPFIEKPFSRQSIRDLLAELAGDSGG</sequence>
<dbReference type="InterPro" id="IPR000014">
    <property type="entry name" value="PAS"/>
</dbReference>
<dbReference type="Gene3D" id="3.30.565.10">
    <property type="entry name" value="Histidine kinase-like ATPase, C-terminal domain"/>
    <property type="match status" value="1"/>
</dbReference>
<keyword evidence="4" id="KW-0808">Transferase</keyword>
<dbReference type="SUPFAM" id="SSF55874">
    <property type="entry name" value="ATPase domain of HSP90 chaperone/DNA topoisomerase II/histidine kinase"/>
    <property type="match status" value="1"/>
</dbReference>
<dbReference type="CDD" id="cd00156">
    <property type="entry name" value="REC"/>
    <property type="match status" value="1"/>
</dbReference>
<dbReference type="InterPro" id="IPR003661">
    <property type="entry name" value="HisK_dim/P_dom"/>
</dbReference>
<dbReference type="SMART" id="SM00091">
    <property type="entry name" value="PAS"/>
    <property type="match status" value="4"/>
</dbReference>
<evidence type="ECO:0000256" key="9">
    <source>
        <dbReference type="PROSITE-ProRule" id="PRU00169"/>
    </source>
</evidence>
<dbReference type="NCBIfam" id="TIGR00229">
    <property type="entry name" value="sensory_box"/>
    <property type="match status" value="4"/>
</dbReference>
<feature type="domain" description="PAC" evidence="13">
    <location>
        <begin position="83"/>
        <end position="134"/>
    </location>
</feature>
<feature type="domain" description="PAC" evidence="13">
    <location>
        <begin position="457"/>
        <end position="509"/>
    </location>
</feature>
<keyword evidence="6" id="KW-0418">Kinase</keyword>
<dbReference type="Gene3D" id="3.30.450.20">
    <property type="entry name" value="PAS domain"/>
    <property type="match status" value="4"/>
</dbReference>
<accession>A0ABT3JCE8</accession>
<keyword evidence="8" id="KW-0902">Two-component regulatory system</keyword>
<evidence type="ECO:0000259" key="11">
    <source>
        <dbReference type="PROSITE" id="PS50110"/>
    </source>
</evidence>
<gene>
    <name evidence="14" type="ORF">OMW55_02805</name>
</gene>
<proteinExistence type="predicted"/>
<dbReference type="InterPro" id="IPR005467">
    <property type="entry name" value="His_kinase_dom"/>
</dbReference>
<dbReference type="Pfam" id="PF00072">
    <property type="entry name" value="Response_reg"/>
    <property type="match status" value="1"/>
</dbReference>
<dbReference type="SUPFAM" id="SSF47384">
    <property type="entry name" value="Homodimeric domain of signal transducing histidine kinase"/>
    <property type="match status" value="1"/>
</dbReference>
<feature type="domain" description="PAS" evidence="12">
    <location>
        <begin position="135"/>
        <end position="205"/>
    </location>
</feature>
<dbReference type="InterPro" id="IPR036890">
    <property type="entry name" value="HATPase_C_sf"/>
</dbReference>
<dbReference type="PROSITE" id="PS50109">
    <property type="entry name" value="HIS_KIN"/>
    <property type="match status" value="1"/>
</dbReference>
<evidence type="ECO:0000313" key="15">
    <source>
        <dbReference type="Proteomes" id="UP001526246"/>
    </source>
</evidence>
<evidence type="ECO:0000256" key="2">
    <source>
        <dbReference type="ARBA" id="ARBA00012438"/>
    </source>
</evidence>
<dbReference type="EC" id="2.7.13.3" evidence="2"/>
<dbReference type="InterPro" id="IPR035965">
    <property type="entry name" value="PAS-like_dom_sf"/>
</dbReference>
<dbReference type="Gene3D" id="3.40.50.2300">
    <property type="match status" value="1"/>
</dbReference>
<dbReference type="InterPro" id="IPR000700">
    <property type="entry name" value="PAS-assoc_C"/>
</dbReference>
<dbReference type="Proteomes" id="UP001526246">
    <property type="component" value="Unassembled WGS sequence"/>
</dbReference>
<evidence type="ECO:0000259" key="12">
    <source>
        <dbReference type="PROSITE" id="PS50112"/>
    </source>
</evidence>
<evidence type="ECO:0000256" key="4">
    <source>
        <dbReference type="ARBA" id="ARBA00022679"/>
    </source>
</evidence>
<dbReference type="Pfam" id="PF00989">
    <property type="entry name" value="PAS"/>
    <property type="match status" value="1"/>
</dbReference>
<evidence type="ECO:0000256" key="7">
    <source>
        <dbReference type="ARBA" id="ARBA00022840"/>
    </source>
</evidence>
<comment type="caution">
    <text evidence="14">The sequence shown here is derived from an EMBL/GenBank/DDBJ whole genome shotgun (WGS) entry which is preliminary data.</text>
</comment>